<reference evidence="1 2" key="1">
    <citation type="submission" date="2017-04" db="EMBL/GenBank/DDBJ databases">
        <title>MLSA of the genus Halorubrum.</title>
        <authorList>
            <person name="De La Haba R."/>
            <person name="Sanchez-Porro C."/>
            <person name="Infante-Dominguez C."/>
            <person name="Ventosa A."/>
        </authorList>
    </citation>
    <scope>NUCLEOTIDE SEQUENCE [LARGE SCALE GENOMIC DNA]</scope>
    <source>
        <strain evidence="1 2">DSM 17463</strain>
    </source>
</reference>
<gene>
    <name evidence="1" type="ORF">B9H04_15335</name>
</gene>
<protein>
    <submittedName>
        <fullName evidence="1">Uncharacterized protein</fullName>
    </submittedName>
</protein>
<dbReference type="Pfam" id="PF04525">
    <property type="entry name" value="LOR"/>
    <property type="match status" value="1"/>
</dbReference>
<dbReference type="Proteomes" id="UP000193587">
    <property type="component" value="Unassembled WGS sequence"/>
</dbReference>
<comment type="caution">
    <text evidence="1">The sequence shown here is derived from an EMBL/GenBank/DDBJ whole genome shotgun (WGS) entry which is preliminary data.</text>
</comment>
<evidence type="ECO:0000313" key="1">
    <source>
        <dbReference type="EMBL" id="OSO93761.1"/>
    </source>
</evidence>
<dbReference type="RefSeq" id="WP_049933343.1">
    <property type="nucleotide sequence ID" value="NZ_ATXS01000044.1"/>
</dbReference>
<evidence type="ECO:0000313" key="2">
    <source>
        <dbReference type="Proteomes" id="UP000193587"/>
    </source>
</evidence>
<name>A0A1X4G9B5_HALEZ</name>
<organism evidence="1 2">
    <name type="scientific">Halorubrum ezzemoulense DSM 17463</name>
    <dbReference type="NCBI Taxonomy" id="1121945"/>
    <lineage>
        <taxon>Archaea</taxon>
        <taxon>Methanobacteriati</taxon>
        <taxon>Methanobacteriota</taxon>
        <taxon>Stenosarchaea group</taxon>
        <taxon>Halobacteria</taxon>
        <taxon>Halobacteriales</taxon>
        <taxon>Haloferacaceae</taxon>
        <taxon>Halorubrum</taxon>
    </lineage>
</organism>
<dbReference type="AlphaFoldDB" id="A0A1X4G9B5"/>
<accession>A0A1X4G9B5</accession>
<sequence length="195" mass="21320">METPQQYEITGLGLSSNKYTVEQTGQDKNFRPEYEARNITGQTIFRCTYNTYEGETSFVDDDDNELLTIAPSGTLDIAGDYLLTDSQTGDDLVVLDNDFSFFQDTWRIHDAQDGSLVAKVTSGGGLITIARKFLPVGQFIGHNFEIADAAGNSIGTIESDFAIRDQYEIKLSDSSSVPIDPIVVATVVIDAIQGN</sequence>
<proteinExistence type="predicted"/>
<dbReference type="InterPro" id="IPR007612">
    <property type="entry name" value="LOR"/>
</dbReference>
<dbReference type="EMBL" id="NEDJ01000077">
    <property type="protein sequence ID" value="OSO93761.1"/>
    <property type="molecule type" value="Genomic_DNA"/>
</dbReference>